<evidence type="ECO:0000313" key="11">
    <source>
        <dbReference type="Proteomes" id="UP000295182"/>
    </source>
</evidence>
<evidence type="ECO:0000256" key="1">
    <source>
        <dbReference type="ARBA" id="ARBA00001362"/>
    </source>
</evidence>
<dbReference type="SUPFAM" id="SSF55166">
    <property type="entry name" value="Hedgehog/DD-peptidase"/>
    <property type="match status" value="1"/>
</dbReference>
<dbReference type="Proteomes" id="UP000295182">
    <property type="component" value="Unassembled WGS sequence"/>
</dbReference>
<dbReference type="HAMAP" id="MF_01924">
    <property type="entry name" value="A_A_dipeptidase"/>
    <property type="match status" value="1"/>
</dbReference>
<comment type="caution">
    <text evidence="10">The sequence shown here is derived from an EMBL/GenBank/DDBJ whole genome shotgun (WGS) entry which is preliminary data.</text>
</comment>
<comment type="similarity">
    <text evidence="9">Belongs to the peptidase M15D family.</text>
</comment>
<dbReference type="GO" id="GO:0160237">
    <property type="term" value="F:D-Ala-D-Ala dipeptidase activity"/>
    <property type="evidence" value="ECO:0007669"/>
    <property type="project" value="UniProtKB-EC"/>
</dbReference>
<dbReference type="EC" id="3.4.13.22" evidence="9"/>
<evidence type="ECO:0000256" key="6">
    <source>
        <dbReference type="ARBA" id="ARBA00022997"/>
    </source>
</evidence>
<keyword evidence="4 9" id="KW-0378">Hydrolase</keyword>
<dbReference type="GO" id="GO:0008270">
    <property type="term" value="F:zinc ion binding"/>
    <property type="evidence" value="ECO:0007669"/>
    <property type="project" value="UniProtKB-UniRule"/>
</dbReference>
<gene>
    <name evidence="9" type="primary">ddpX</name>
    <name evidence="10" type="ORF">EV674_1318</name>
</gene>
<evidence type="ECO:0000256" key="9">
    <source>
        <dbReference type="HAMAP-Rule" id="MF_01924"/>
    </source>
</evidence>
<keyword evidence="11" id="KW-1185">Reference proteome</keyword>
<feature type="binding site" evidence="9">
    <location>
        <position position="194"/>
    </location>
    <ligand>
        <name>Zn(2+)</name>
        <dbReference type="ChEBI" id="CHEBI:29105"/>
        <note>catalytic</note>
    </ligand>
</feature>
<dbReference type="PANTHER" id="PTHR43126:SF1">
    <property type="entry name" value="D-ALANYL-D-ALANINE DIPEPTIDASE"/>
    <property type="match status" value="1"/>
</dbReference>
<keyword evidence="3 9" id="KW-0479">Metal-binding</keyword>
<dbReference type="InterPro" id="IPR000755">
    <property type="entry name" value="A_A_dipeptidase"/>
</dbReference>
<reference evidence="10 11" key="1">
    <citation type="submission" date="2019-03" db="EMBL/GenBank/DDBJ databases">
        <title>Genomic Encyclopedia of Type Strains, Phase IV (KMG-IV): sequencing the most valuable type-strain genomes for metagenomic binning, comparative biology and taxonomic classification.</title>
        <authorList>
            <person name="Goeker M."/>
        </authorList>
    </citation>
    <scope>NUCLEOTIDE SEQUENCE [LARGE SCALE GENOMIC DNA]</scope>
    <source>
        <strain evidence="10 11">DSM 1837</strain>
    </source>
</reference>
<comment type="cofactor">
    <cofactor evidence="9">
        <name>Zn(2+)</name>
        <dbReference type="ChEBI" id="CHEBI:29105"/>
    </cofactor>
    <text evidence="9">Binds 1 zinc ion per subunit.</text>
</comment>
<keyword evidence="6 9" id="KW-0224">Dipeptidase</keyword>
<dbReference type="PANTHER" id="PTHR43126">
    <property type="entry name" value="D-ALANYL-D-ALANINE DIPEPTIDASE"/>
    <property type="match status" value="1"/>
</dbReference>
<dbReference type="Pfam" id="PF01427">
    <property type="entry name" value="Peptidase_M15"/>
    <property type="match status" value="1"/>
</dbReference>
<dbReference type="RefSeq" id="WP_241525011.1">
    <property type="nucleotide sequence ID" value="NZ_QXNC01000034.1"/>
</dbReference>
<name>A0A4R2N224_9BURK</name>
<protein>
    <recommendedName>
        <fullName evidence="9">D-alanyl-D-alanine dipeptidase</fullName>
        <shortName evidence="9">D-Ala-D-Ala dipeptidase</shortName>
        <ecNumber evidence="9">3.4.13.22</ecNumber>
    </recommendedName>
</protein>
<proteinExistence type="inferred from homology"/>
<dbReference type="GO" id="GO:0008237">
    <property type="term" value="F:metallopeptidase activity"/>
    <property type="evidence" value="ECO:0007669"/>
    <property type="project" value="UniProtKB-KW"/>
</dbReference>
<keyword evidence="2 9" id="KW-0645">Protease</keyword>
<dbReference type="GO" id="GO:0071555">
    <property type="term" value="P:cell wall organization"/>
    <property type="evidence" value="ECO:0007669"/>
    <property type="project" value="UniProtKB-KW"/>
</dbReference>
<comment type="catalytic activity">
    <reaction evidence="1 9">
        <text>D-alanyl-D-alanine + H2O = 2 D-alanine</text>
        <dbReference type="Rhea" id="RHEA:20661"/>
        <dbReference type="ChEBI" id="CHEBI:15377"/>
        <dbReference type="ChEBI" id="CHEBI:57416"/>
        <dbReference type="ChEBI" id="CHEBI:57822"/>
        <dbReference type="EC" id="3.4.13.22"/>
    </reaction>
</comment>
<dbReference type="GO" id="GO:0006508">
    <property type="term" value="P:proteolysis"/>
    <property type="evidence" value="ECO:0007669"/>
    <property type="project" value="UniProtKB-KW"/>
</dbReference>
<feature type="active site" description="Proton donor/acceptor" evidence="9">
    <location>
        <position position="272"/>
    </location>
</feature>
<evidence type="ECO:0000256" key="3">
    <source>
        <dbReference type="ARBA" id="ARBA00022723"/>
    </source>
</evidence>
<evidence type="ECO:0000256" key="4">
    <source>
        <dbReference type="ARBA" id="ARBA00022801"/>
    </source>
</evidence>
<evidence type="ECO:0000256" key="5">
    <source>
        <dbReference type="ARBA" id="ARBA00022833"/>
    </source>
</evidence>
<dbReference type="EMBL" id="SLXH01000031">
    <property type="protein sequence ID" value="TCP13736.1"/>
    <property type="molecule type" value="Genomic_DNA"/>
</dbReference>
<evidence type="ECO:0000313" key="10">
    <source>
        <dbReference type="EMBL" id="TCP13736.1"/>
    </source>
</evidence>
<accession>A0A4R2N224</accession>
<dbReference type="InterPro" id="IPR009045">
    <property type="entry name" value="Zn_M74/Hedgehog-like"/>
</dbReference>
<sequence>MWHFRAAQQPGRDRATAQAVGEAMDSAAVGRAADTAMGAVAVSGQQVGRLAGPAAALLLATLLAGCAAPAGGERQDSALPSGFVYLHAVAPDVQQDMRYHGSNNFIGRPVAGYQAPACILSEPAARAVQAAQAQVRPLGLTIKVFDCYRPQTAVNDFVRWGSDLSDQKTKPGYYPAVPKTELFQRGYIAEKSGHSRGSTVDLTLVVVDGLRASKVVRGPLADGQEVDMGSPFDLFDARSHTDNPHLSPDVQHNRRWLRTLLAQHGFRNLPEEWWHYTLDPEPHTDRYFDFAVR</sequence>
<keyword evidence="5 9" id="KW-0862">Zinc</keyword>
<dbReference type="Gene3D" id="3.30.1380.10">
    <property type="match status" value="1"/>
</dbReference>
<keyword evidence="8" id="KW-0961">Cell wall biogenesis/degradation</keyword>
<feature type="binding site" evidence="9">
    <location>
        <position position="201"/>
    </location>
    <ligand>
        <name>Zn(2+)</name>
        <dbReference type="ChEBI" id="CHEBI:29105"/>
        <note>catalytic</note>
    </ligand>
</feature>
<feature type="site" description="Transition state stabilizer" evidence="9">
    <location>
        <position position="149"/>
    </location>
</feature>
<evidence type="ECO:0000256" key="8">
    <source>
        <dbReference type="ARBA" id="ARBA00023316"/>
    </source>
</evidence>
<comment type="function">
    <text evidence="9">Catalyzes hydrolysis of the D-alanyl-D-alanine dipeptide.</text>
</comment>
<dbReference type="CDD" id="cd14817">
    <property type="entry name" value="D-Ala-D-Ala_dipeptidase_VanX"/>
    <property type="match status" value="1"/>
</dbReference>
<dbReference type="AlphaFoldDB" id="A0A4R2N224"/>
<feature type="binding site" evidence="9">
    <location>
        <position position="275"/>
    </location>
    <ligand>
        <name>Zn(2+)</name>
        <dbReference type="ChEBI" id="CHEBI:29105"/>
        <note>catalytic</note>
    </ligand>
</feature>
<evidence type="ECO:0000256" key="7">
    <source>
        <dbReference type="ARBA" id="ARBA00023049"/>
    </source>
</evidence>
<organism evidence="10 11">
    <name type="scientific">Simplicispira metamorpha</name>
    <dbReference type="NCBI Taxonomy" id="80881"/>
    <lineage>
        <taxon>Bacteria</taxon>
        <taxon>Pseudomonadati</taxon>
        <taxon>Pseudomonadota</taxon>
        <taxon>Betaproteobacteria</taxon>
        <taxon>Burkholderiales</taxon>
        <taxon>Comamonadaceae</taxon>
        <taxon>Simplicispira</taxon>
    </lineage>
</organism>
<keyword evidence="7 9" id="KW-0482">Metalloprotease</keyword>
<evidence type="ECO:0000256" key="2">
    <source>
        <dbReference type="ARBA" id="ARBA00022670"/>
    </source>
</evidence>